<comment type="similarity">
    <text evidence="2">Belongs to the glutaminyl-peptide cyclotransferase family.</text>
</comment>
<evidence type="ECO:0000313" key="8">
    <source>
        <dbReference type="Proteomes" id="UP000008711"/>
    </source>
</evidence>
<dbReference type="EMBL" id="CH954178">
    <property type="protein sequence ID" value="EDV51066.2"/>
    <property type="molecule type" value="Genomic_DNA"/>
</dbReference>
<dbReference type="AlphaFoldDB" id="B3NCA8"/>
<evidence type="ECO:0000256" key="4">
    <source>
        <dbReference type="ARBA" id="ARBA00022679"/>
    </source>
</evidence>
<dbReference type="GO" id="GO:0016603">
    <property type="term" value="F:glutaminyl-peptide cyclotransferase activity"/>
    <property type="evidence" value="ECO:0007669"/>
    <property type="project" value="UniProtKB-EC"/>
</dbReference>
<dbReference type="HOGENOM" id="CLU_1039250_0_0_1"/>
<dbReference type="PANTHER" id="PTHR12283">
    <property type="entry name" value="GLUTAMINYL-PEPTIDE CYCLOTRANSFERASE"/>
    <property type="match status" value="1"/>
</dbReference>
<dbReference type="InterPro" id="IPR007484">
    <property type="entry name" value="Peptidase_M28"/>
</dbReference>
<dbReference type="PANTHER" id="PTHR12283:SF6">
    <property type="entry name" value="GLUTAMINYL-PEPTIDE CYCLOTRANSFERASE-RELATED"/>
    <property type="match status" value="1"/>
</dbReference>
<proteinExistence type="inferred from homology"/>
<feature type="domain" description="Peptidase M28" evidence="6">
    <location>
        <begin position="70"/>
        <end position="287"/>
    </location>
</feature>
<dbReference type="Proteomes" id="UP000008711">
    <property type="component" value="Unassembled WGS sequence"/>
</dbReference>
<dbReference type="Pfam" id="PF04389">
    <property type="entry name" value="Peptidase_M28"/>
    <property type="match status" value="1"/>
</dbReference>
<organism evidence="7 8">
    <name type="scientific">Drosophila erecta</name>
    <name type="common">Fruit fly</name>
    <dbReference type="NCBI Taxonomy" id="7220"/>
    <lineage>
        <taxon>Eukaryota</taxon>
        <taxon>Metazoa</taxon>
        <taxon>Ecdysozoa</taxon>
        <taxon>Arthropoda</taxon>
        <taxon>Hexapoda</taxon>
        <taxon>Insecta</taxon>
        <taxon>Pterygota</taxon>
        <taxon>Neoptera</taxon>
        <taxon>Endopterygota</taxon>
        <taxon>Diptera</taxon>
        <taxon>Brachycera</taxon>
        <taxon>Muscomorpha</taxon>
        <taxon>Ephydroidea</taxon>
        <taxon>Drosophilidae</taxon>
        <taxon>Drosophila</taxon>
        <taxon>Sophophora</taxon>
    </lineage>
</organism>
<reference evidence="7 8" key="1">
    <citation type="journal article" date="2007" name="Nature">
        <title>Evolution of genes and genomes on the Drosophila phylogeny.</title>
        <authorList>
            <consortium name="Drosophila 12 Genomes Consortium"/>
            <person name="Clark A.G."/>
            <person name="Eisen M.B."/>
            <person name="Smith D.R."/>
            <person name="Bergman C.M."/>
            <person name="Oliver B."/>
            <person name="Markow T.A."/>
            <person name="Kaufman T.C."/>
            <person name="Kellis M."/>
            <person name="Gelbart W."/>
            <person name="Iyer V.N."/>
            <person name="Pollard D.A."/>
            <person name="Sackton T.B."/>
            <person name="Larracuente A.M."/>
            <person name="Singh N.D."/>
            <person name="Abad J.P."/>
            <person name="Abt D.N."/>
            <person name="Adryan B."/>
            <person name="Aguade M."/>
            <person name="Akashi H."/>
            <person name="Anderson W.W."/>
            <person name="Aquadro C.F."/>
            <person name="Ardell D.H."/>
            <person name="Arguello R."/>
            <person name="Artieri C.G."/>
            <person name="Barbash D.A."/>
            <person name="Barker D."/>
            <person name="Barsanti P."/>
            <person name="Batterham P."/>
            <person name="Batzoglou S."/>
            <person name="Begun D."/>
            <person name="Bhutkar A."/>
            <person name="Blanco E."/>
            <person name="Bosak S.A."/>
            <person name="Bradley R.K."/>
            <person name="Brand A.D."/>
            <person name="Brent M.R."/>
            <person name="Brooks A.N."/>
            <person name="Brown R.H."/>
            <person name="Butlin R.K."/>
            <person name="Caggese C."/>
            <person name="Calvi B.R."/>
            <person name="Bernardo de Carvalho A."/>
            <person name="Caspi A."/>
            <person name="Castrezana S."/>
            <person name="Celniker S.E."/>
            <person name="Chang J.L."/>
            <person name="Chapple C."/>
            <person name="Chatterji S."/>
            <person name="Chinwalla A."/>
            <person name="Civetta A."/>
            <person name="Clifton S.W."/>
            <person name="Comeron J.M."/>
            <person name="Costello J.C."/>
            <person name="Coyne J.A."/>
            <person name="Daub J."/>
            <person name="David R.G."/>
            <person name="Delcher A.L."/>
            <person name="Delehaunty K."/>
            <person name="Do C.B."/>
            <person name="Ebling H."/>
            <person name="Edwards K."/>
            <person name="Eickbush T."/>
            <person name="Evans J.D."/>
            <person name="Filipski A."/>
            <person name="Findeiss S."/>
            <person name="Freyhult E."/>
            <person name="Fulton L."/>
            <person name="Fulton R."/>
            <person name="Garcia A.C."/>
            <person name="Gardiner A."/>
            <person name="Garfield D.A."/>
            <person name="Garvin B.E."/>
            <person name="Gibson G."/>
            <person name="Gilbert D."/>
            <person name="Gnerre S."/>
            <person name="Godfrey J."/>
            <person name="Good R."/>
            <person name="Gotea V."/>
            <person name="Gravely B."/>
            <person name="Greenberg A.J."/>
            <person name="Griffiths-Jones S."/>
            <person name="Gross S."/>
            <person name="Guigo R."/>
            <person name="Gustafson E.A."/>
            <person name="Haerty W."/>
            <person name="Hahn M.W."/>
            <person name="Halligan D.L."/>
            <person name="Halpern A.L."/>
            <person name="Halter G.M."/>
            <person name="Han M.V."/>
            <person name="Heger A."/>
            <person name="Hillier L."/>
            <person name="Hinrichs A.S."/>
            <person name="Holmes I."/>
            <person name="Hoskins R.A."/>
            <person name="Hubisz M.J."/>
            <person name="Hultmark D."/>
            <person name="Huntley M.A."/>
            <person name="Jaffe D.B."/>
            <person name="Jagadeeshan S."/>
            <person name="Jeck W.R."/>
            <person name="Johnson J."/>
            <person name="Jones C.D."/>
            <person name="Jordan W.C."/>
            <person name="Karpen G.H."/>
            <person name="Kataoka E."/>
            <person name="Keightley P.D."/>
            <person name="Kheradpour P."/>
            <person name="Kirkness E.F."/>
            <person name="Koerich L.B."/>
            <person name="Kristiansen K."/>
            <person name="Kudrna D."/>
            <person name="Kulathinal R.J."/>
            <person name="Kumar S."/>
            <person name="Kwok R."/>
            <person name="Lander E."/>
            <person name="Langley C.H."/>
            <person name="Lapoint R."/>
            <person name="Lazzaro B.P."/>
            <person name="Lee S.J."/>
            <person name="Levesque L."/>
            <person name="Li R."/>
            <person name="Lin C.F."/>
            <person name="Lin M.F."/>
            <person name="Lindblad-Toh K."/>
            <person name="Llopart A."/>
            <person name="Long M."/>
            <person name="Low L."/>
            <person name="Lozovsky E."/>
            <person name="Lu J."/>
            <person name="Luo M."/>
            <person name="Machado C.A."/>
            <person name="Makalowski W."/>
            <person name="Marzo M."/>
            <person name="Matsuda M."/>
            <person name="Matzkin L."/>
            <person name="McAllister B."/>
            <person name="McBride C.S."/>
            <person name="McKernan B."/>
            <person name="McKernan K."/>
            <person name="Mendez-Lago M."/>
            <person name="Minx P."/>
            <person name="Mollenhauer M.U."/>
            <person name="Montooth K."/>
            <person name="Mount S.M."/>
            <person name="Mu X."/>
            <person name="Myers E."/>
            <person name="Negre B."/>
            <person name="Newfeld S."/>
            <person name="Nielsen R."/>
            <person name="Noor M.A."/>
            <person name="O'Grady P."/>
            <person name="Pachter L."/>
            <person name="Papaceit M."/>
            <person name="Parisi M.J."/>
            <person name="Parisi M."/>
            <person name="Parts L."/>
            <person name="Pedersen J.S."/>
            <person name="Pesole G."/>
            <person name="Phillippy A.M."/>
            <person name="Ponting C.P."/>
            <person name="Pop M."/>
            <person name="Porcelli D."/>
            <person name="Powell J.R."/>
            <person name="Prohaska S."/>
            <person name="Pruitt K."/>
            <person name="Puig M."/>
            <person name="Quesneville H."/>
            <person name="Ram K.R."/>
            <person name="Rand D."/>
            <person name="Rasmussen M.D."/>
            <person name="Reed L.K."/>
            <person name="Reenan R."/>
            <person name="Reily A."/>
            <person name="Remington K.A."/>
            <person name="Rieger T.T."/>
            <person name="Ritchie M.G."/>
            <person name="Robin C."/>
            <person name="Rogers Y.H."/>
            <person name="Rohde C."/>
            <person name="Rozas J."/>
            <person name="Rubenfield M.J."/>
            <person name="Ruiz A."/>
            <person name="Russo S."/>
            <person name="Salzberg S.L."/>
            <person name="Sanchez-Gracia A."/>
            <person name="Saranga D.J."/>
            <person name="Sato H."/>
            <person name="Schaeffer S.W."/>
            <person name="Schatz M.C."/>
            <person name="Schlenke T."/>
            <person name="Schwartz R."/>
            <person name="Segarra C."/>
            <person name="Singh R.S."/>
            <person name="Sirot L."/>
            <person name="Sirota M."/>
            <person name="Sisneros N.B."/>
            <person name="Smith C.D."/>
            <person name="Smith T.F."/>
            <person name="Spieth J."/>
            <person name="Stage D.E."/>
            <person name="Stark A."/>
            <person name="Stephan W."/>
            <person name="Strausberg R.L."/>
            <person name="Strempel S."/>
            <person name="Sturgill D."/>
            <person name="Sutton G."/>
            <person name="Sutton G.G."/>
            <person name="Tao W."/>
            <person name="Teichmann S."/>
            <person name="Tobari Y.N."/>
            <person name="Tomimura Y."/>
            <person name="Tsolas J.M."/>
            <person name="Valente V.L."/>
            <person name="Venter E."/>
            <person name="Venter J.C."/>
            <person name="Vicario S."/>
            <person name="Vieira F.G."/>
            <person name="Vilella A.J."/>
            <person name="Villasante A."/>
            <person name="Walenz B."/>
            <person name="Wang J."/>
            <person name="Wasserman M."/>
            <person name="Watts T."/>
            <person name="Wilson D."/>
            <person name="Wilson R.K."/>
            <person name="Wing R.A."/>
            <person name="Wolfner M.F."/>
            <person name="Wong A."/>
            <person name="Wong G.K."/>
            <person name="Wu C.I."/>
            <person name="Wu G."/>
            <person name="Yamamoto D."/>
            <person name="Yang H.P."/>
            <person name="Yang S.P."/>
            <person name="Yorke J.A."/>
            <person name="Yoshida K."/>
            <person name="Zdobnov E."/>
            <person name="Zhang P."/>
            <person name="Zhang Y."/>
            <person name="Zimin A.V."/>
            <person name="Baldwin J."/>
            <person name="Abdouelleil A."/>
            <person name="Abdulkadir J."/>
            <person name="Abebe A."/>
            <person name="Abera B."/>
            <person name="Abreu J."/>
            <person name="Acer S.C."/>
            <person name="Aftuck L."/>
            <person name="Alexander A."/>
            <person name="An P."/>
            <person name="Anderson E."/>
            <person name="Anderson S."/>
            <person name="Arachi H."/>
            <person name="Azer M."/>
            <person name="Bachantsang P."/>
            <person name="Barry A."/>
            <person name="Bayul T."/>
            <person name="Berlin A."/>
            <person name="Bessette D."/>
            <person name="Bloom T."/>
            <person name="Blye J."/>
            <person name="Boguslavskiy L."/>
            <person name="Bonnet C."/>
            <person name="Boukhgalter B."/>
            <person name="Bourzgui I."/>
            <person name="Brown A."/>
            <person name="Cahill P."/>
            <person name="Channer S."/>
            <person name="Cheshatsang Y."/>
            <person name="Chuda L."/>
            <person name="Citroen M."/>
            <person name="Collymore A."/>
            <person name="Cooke P."/>
            <person name="Costello M."/>
            <person name="D'Aco K."/>
            <person name="Daza R."/>
            <person name="De Haan G."/>
            <person name="DeGray S."/>
            <person name="DeMaso C."/>
            <person name="Dhargay N."/>
            <person name="Dooley K."/>
            <person name="Dooley E."/>
            <person name="Doricent M."/>
            <person name="Dorje P."/>
            <person name="Dorjee K."/>
            <person name="Dupes A."/>
            <person name="Elong R."/>
            <person name="Falk J."/>
            <person name="Farina A."/>
            <person name="Faro S."/>
            <person name="Ferguson D."/>
            <person name="Fisher S."/>
            <person name="Foley C.D."/>
            <person name="Franke A."/>
            <person name="Friedrich D."/>
            <person name="Gadbois L."/>
            <person name="Gearin G."/>
            <person name="Gearin C.R."/>
            <person name="Giannoukos G."/>
            <person name="Goode T."/>
            <person name="Graham J."/>
            <person name="Grandbois E."/>
            <person name="Grewal S."/>
            <person name="Gyaltsen K."/>
            <person name="Hafez N."/>
            <person name="Hagos B."/>
            <person name="Hall J."/>
            <person name="Henson C."/>
            <person name="Hollinger A."/>
            <person name="Honan T."/>
            <person name="Huard M.D."/>
            <person name="Hughes L."/>
            <person name="Hurhula B."/>
            <person name="Husby M.E."/>
            <person name="Kamat A."/>
            <person name="Kanga B."/>
            <person name="Kashin S."/>
            <person name="Khazanovich D."/>
            <person name="Kisner P."/>
            <person name="Lance K."/>
            <person name="Lara M."/>
            <person name="Lee W."/>
            <person name="Lennon N."/>
            <person name="Letendre F."/>
            <person name="LeVine R."/>
            <person name="Lipovsky A."/>
            <person name="Liu X."/>
            <person name="Liu J."/>
            <person name="Liu S."/>
            <person name="Lokyitsang T."/>
            <person name="Lokyitsang Y."/>
            <person name="Lubonja R."/>
            <person name="Lui A."/>
            <person name="MacDonald P."/>
            <person name="Magnisalis V."/>
            <person name="Maru K."/>
            <person name="Matthews C."/>
            <person name="McCusker W."/>
            <person name="McDonough S."/>
            <person name="Mehta T."/>
            <person name="Meldrim J."/>
            <person name="Meneus L."/>
            <person name="Mihai O."/>
            <person name="Mihalev A."/>
            <person name="Mihova T."/>
            <person name="Mittelman R."/>
            <person name="Mlenga V."/>
            <person name="Montmayeur A."/>
            <person name="Mulrain L."/>
            <person name="Navidi A."/>
            <person name="Naylor J."/>
            <person name="Negash T."/>
            <person name="Nguyen T."/>
            <person name="Nguyen N."/>
            <person name="Nicol R."/>
            <person name="Norbu C."/>
            <person name="Norbu N."/>
            <person name="Novod N."/>
            <person name="O'Neill B."/>
            <person name="Osman S."/>
            <person name="Markiewicz E."/>
            <person name="Oyono O.L."/>
            <person name="Patti C."/>
            <person name="Phunkhang P."/>
            <person name="Pierre F."/>
            <person name="Priest M."/>
            <person name="Raghuraman S."/>
            <person name="Rege F."/>
            <person name="Reyes R."/>
            <person name="Rise C."/>
            <person name="Rogov P."/>
            <person name="Ross K."/>
            <person name="Ryan E."/>
            <person name="Settipalli S."/>
            <person name="Shea T."/>
            <person name="Sherpa N."/>
            <person name="Shi L."/>
            <person name="Shih D."/>
            <person name="Sparrow T."/>
            <person name="Spaulding J."/>
            <person name="Stalker J."/>
            <person name="Stange-Thomann N."/>
            <person name="Stavropoulos S."/>
            <person name="Stone C."/>
            <person name="Strader C."/>
            <person name="Tesfaye S."/>
            <person name="Thomson T."/>
            <person name="Thoulutsang Y."/>
            <person name="Thoulutsang D."/>
            <person name="Topham K."/>
            <person name="Topping I."/>
            <person name="Tsamla T."/>
            <person name="Vassiliev H."/>
            <person name="Vo A."/>
            <person name="Wangchuk T."/>
            <person name="Wangdi T."/>
            <person name="Weiand M."/>
            <person name="Wilkinson J."/>
            <person name="Wilson A."/>
            <person name="Yadav S."/>
            <person name="Young G."/>
            <person name="Yu Q."/>
            <person name="Zembek L."/>
            <person name="Zhong D."/>
            <person name="Zimmer A."/>
            <person name="Zwirko Z."/>
            <person name="Jaffe D.B."/>
            <person name="Alvarez P."/>
            <person name="Brockman W."/>
            <person name="Butler J."/>
            <person name="Chin C."/>
            <person name="Gnerre S."/>
            <person name="Grabherr M."/>
            <person name="Kleber M."/>
            <person name="Mauceli E."/>
            <person name="MacCallum I."/>
        </authorList>
    </citation>
    <scope>NUCLEOTIDE SEQUENCE [LARGE SCALE GENOMIC DNA]</scope>
    <source>
        <strain evidence="7 8">TSC#14021-0224.01</strain>
    </source>
</reference>
<accession>B3NCA8</accession>
<evidence type="ECO:0000256" key="5">
    <source>
        <dbReference type="ARBA" id="ARBA00023315"/>
    </source>
</evidence>
<dbReference type="GO" id="GO:0008270">
    <property type="term" value="F:zinc ion binding"/>
    <property type="evidence" value="ECO:0007669"/>
    <property type="project" value="TreeGrafter"/>
</dbReference>
<sequence length="314" mass="36689">MFLRWAAERQPFKFDDDEQHFNATLAKLLKPRYVGSQGHAEVRDFIEKELKRLEFTTLQNDFQEGVNLTNLVGFWNMGARFFLMLTCHYDSKRPENGTTDEFLSATENAVSCAIILNVAKTLKQFLIDKWSEKNSFGLAFIFFDGHNPLSADPYDENQLMGARHFIDDEFIPLESMALAVTLSYIGAPNQSFLSYYEVTNDLHNMIADIELNLRKSGQLDDCHVLFEKKKHYDNDLLDDHILFDELDVPVLHVGPKEFPHVLYTAADNVENLQYPTIRNMIKIIRSFVHNFFQMWHSFIKLREISEIDYDFYDD</sequence>
<keyword evidence="8" id="KW-1185">Reference proteome</keyword>
<evidence type="ECO:0000256" key="2">
    <source>
        <dbReference type="ARBA" id="ARBA00006014"/>
    </source>
</evidence>
<protein>
    <recommendedName>
        <fullName evidence="3">glutaminyl-peptide cyclotransferase</fullName>
        <ecNumber evidence="3">2.3.2.5</ecNumber>
    </recommendedName>
</protein>
<dbReference type="SUPFAM" id="SSF53187">
    <property type="entry name" value="Zn-dependent exopeptidases"/>
    <property type="match status" value="1"/>
</dbReference>
<dbReference type="OrthoDB" id="3907302at2759"/>
<gene>
    <name evidence="7" type="primary">Dere\GG14103</name>
    <name evidence="7" type="synonym">dere_GLEANR_14305</name>
    <name evidence="7" type="synonym">GG14103</name>
    <name evidence="7" type="ORF">Dere_GG14103</name>
</gene>
<keyword evidence="5" id="KW-0012">Acyltransferase</keyword>
<name>B3NCA8_DROER</name>
<dbReference type="KEGG" id="der:6545194"/>
<evidence type="ECO:0000256" key="3">
    <source>
        <dbReference type="ARBA" id="ARBA00012012"/>
    </source>
</evidence>
<keyword evidence="4" id="KW-0808">Transferase</keyword>
<dbReference type="EC" id="2.3.2.5" evidence="3"/>
<evidence type="ECO:0000259" key="6">
    <source>
        <dbReference type="Pfam" id="PF04389"/>
    </source>
</evidence>
<comment type="catalytic activity">
    <reaction evidence="1">
        <text>N-terminal L-glutaminyl-[peptide] = N-terminal 5-oxo-L-prolyl-[peptide] + NH4(+)</text>
        <dbReference type="Rhea" id="RHEA:23652"/>
        <dbReference type="Rhea" id="RHEA-COMP:11736"/>
        <dbReference type="Rhea" id="RHEA-COMP:11846"/>
        <dbReference type="ChEBI" id="CHEBI:28938"/>
        <dbReference type="ChEBI" id="CHEBI:64722"/>
        <dbReference type="ChEBI" id="CHEBI:87215"/>
        <dbReference type="EC" id="2.3.2.5"/>
    </reaction>
</comment>
<dbReference type="Gene3D" id="3.40.630.10">
    <property type="entry name" value="Zn peptidases"/>
    <property type="match status" value="1"/>
</dbReference>
<dbReference type="InterPro" id="IPR040234">
    <property type="entry name" value="QC/QCL"/>
</dbReference>
<evidence type="ECO:0000313" key="7">
    <source>
        <dbReference type="EMBL" id="EDV51066.2"/>
    </source>
</evidence>
<evidence type="ECO:0000256" key="1">
    <source>
        <dbReference type="ARBA" id="ARBA00000001"/>
    </source>
</evidence>
<reference evidence="7 8" key="2">
    <citation type="journal article" date="2008" name="Bioinformatics">
        <title>Assembly reconciliation.</title>
        <authorList>
            <person name="Zimin A.V."/>
            <person name="Smith D.R."/>
            <person name="Sutton G."/>
            <person name="Yorke J.A."/>
        </authorList>
    </citation>
    <scope>NUCLEOTIDE SEQUENCE [LARGE SCALE GENOMIC DNA]</scope>
    <source>
        <strain evidence="7 8">TSC#14021-0224.01</strain>
    </source>
</reference>